<feature type="region of interest" description="Disordered" evidence="1">
    <location>
        <begin position="33"/>
        <end position="66"/>
    </location>
</feature>
<reference evidence="2 3" key="1">
    <citation type="journal article" date="2009" name="Stand. Genomic Sci.">
        <title>Complete genome sequence of Brachybacterium faecium type strain (Schefferle 6-10).</title>
        <authorList>
            <person name="Lapidus A."/>
            <person name="Pukall R."/>
            <person name="Labuttii K."/>
            <person name="Copeland A."/>
            <person name="Del Rio T.G."/>
            <person name="Nolan M."/>
            <person name="Chen F."/>
            <person name="Lucas S."/>
            <person name="Tice H."/>
            <person name="Cheng J.F."/>
            <person name="Bruce D."/>
            <person name="Goodwin L."/>
            <person name="Pitluck S."/>
            <person name="Rohde M."/>
            <person name="Goker M."/>
            <person name="Pati A."/>
            <person name="Ivanova N."/>
            <person name="Mavrommatis K."/>
            <person name="Chen A."/>
            <person name="Palaniappan K."/>
            <person name="D'haeseleer P."/>
            <person name="Chain P."/>
            <person name="Bristow J."/>
            <person name="Eisen J.A."/>
            <person name="Markowitz V."/>
            <person name="Hugenholtz P."/>
            <person name="Kyrpides N.C."/>
            <person name="Klenk H.P."/>
        </authorList>
    </citation>
    <scope>NUCLEOTIDE SEQUENCE [LARGE SCALE GENOMIC DNA]</scope>
    <source>
        <strain evidence="3">ATCC 43885 / DSM 4810 / JCM 11609 / LMG 19847 / NBRC 14762 / NCIMB 9860 / 6-10</strain>
    </source>
</reference>
<dbReference type="HOGENOM" id="CLU_2822598_0_0_11"/>
<protein>
    <submittedName>
        <fullName evidence="2">Uncharacterized protein</fullName>
    </submittedName>
</protein>
<organism evidence="2 3">
    <name type="scientific">Brachybacterium faecium (strain ATCC 43885 / DSM 4810 / JCM 11609 / LMG 19847 / NBRC 14762 / NCIMB 9860 / 6-10)</name>
    <dbReference type="NCBI Taxonomy" id="446465"/>
    <lineage>
        <taxon>Bacteria</taxon>
        <taxon>Bacillati</taxon>
        <taxon>Actinomycetota</taxon>
        <taxon>Actinomycetes</taxon>
        <taxon>Micrococcales</taxon>
        <taxon>Dermabacteraceae</taxon>
        <taxon>Brachybacterium</taxon>
    </lineage>
</organism>
<dbReference type="EMBL" id="CP001643">
    <property type="protein sequence ID" value="ACU84716.1"/>
    <property type="molecule type" value="Genomic_DNA"/>
</dbReference>
<name>C7MAF8_BRAFD</name>
<accession>C7MAF8</accession>
<dbReference type="PATRIC" id="fig|446465.5.peg.855"/>
<evidence type="ECO:0000256" key="1">
    <source>
        <dbReference type="SAM" id="MobiDB-lite"/>
    </source>
</evidence>
<dbReference type="Proteomes" id="UP000001919">
    <property type="component" value="Chromosome"/>
</dbReference>
<proteinExistence type="predicted"/>
<dbReference type="KEGG" id="bfa:Bfae_08620"/>
<keyword evidence="3" id="KW-1185">Reference proteome</keyword>
<feature type="compositionally biased region" description="Basic and acidic residues" evidence="1">
    <location>
        <begin position="33"/>
        <end position="46"/>
    </location>
</feature>
<gene>
    <name evidence="2" type="ordered locus">Bfae_08620</name>
</gene>
<dbReference type="AlphaFoldDB" id="C7MAF8"/>
<sequence>MSHRTEGDTSMEFFRTLNRALAGLADRLQGQDVERSAAPEVRRGADHAAIMRSHHSQGIGPVGLGR</sequence>
<evidence type="ECO:0000313" key="3">
    <source>
        <dbReference type="Proteomes" id="UP000001919"/>
    </source>
</evidence>
<evidence type="ECO:0000313" key="2">
    <source>
        <dbReference type="EMBL" id="ACU84716.1"/>
    </source>
</evidence>